<name>A0A0A9FLS2_ARUDO</name>
<organism evidence="1">
    <name type="scientific">Arundo donax</name>
    <name type="common">Giant reed</name>
    <name type="synonym">Donax arundinaceus</name>
    <dbReference type="NCBI Taxonomy" id="35708"/>
    <lineage>
        <taxon>Eukaryota</taxon>
        <taxon>Viridiplantae</taxon>
        <taxon>Streptophyta</taxon>
        <taxon>Embryophyta</taxon>
        <taxon>Tracheophyta</taxon>
        <taxon>Spermatophyta</taxon>
        <taxon>Magnoliopsida</taxon>
        <taxon>Liliopsida</taxon>
        <taxon>Poales</taxon>
        <taxon>Poaceae</taxon>
        <taxon>PACMAD clade</taxon>
        <taxon>Arundinoideae</taxon>
        <taxon>Arundineae</taxon>
        <taxon>Arundo</taxon>
    </lineage>
</organism>
<dbReference type="AlphaFoldDB" id="A0A0A9FLS2"/>
<accession>A0A0A9FLS2</accession>
<protein>
    <submittedName>
        <fullName evidence="1">Uncharacterized protein</fullName>
    </submittedName>
</protein>
<reference evidence="1" key="2">
    <citation type="journal article" date="2015" name="Data Brief">
        <title>Shoot transcriptome of the giant reed, Arundo donax.</title>
        <authorList>
            <person name="Barrero R.A."/>
            <person name="Guerrero F.D."/>
            <person name="Moolhuijzen P."/>
            <person name="Goolsby J.A."/>
            <person name="Tidwell J."/>
            <person name="Bellgard S.E."/>
            <person name="Bellgard M.I."/>
        </authorList>
    </citation>
    <scope>NUCLEOTIDE SEQUENCE</scope>
    <source>
        <tissue evidence="1">Shoot tissue taken approximately 20 cm above the soil surface</tissue>
    </source>
</reference>
<reference evidence="1" key="1">
    <citation type="submission" date="2014-09" db="EMBL/GenBank/DDBJ databases">
        <authorList>
            <person name="Magalhaes I.L.F."/>
            <person name="Oliveira U."/>
            <person name="Santos F.R."/>
            <person name="Vidigal T.H.D.A."/>
            <person name="Brescovit A.D."/>
            <person name="Santos A.J."/>
        </authorList>
    </citation>
    <scope>NUCLEOTIDE SEQUENCE</scope>
    <source>
        <tissue evidence="1">Shoot tissue taken approximately 20 cm above the soil surface</tissue>
    </source>
</reference>
<evidence type="ECO:0000313" key="1">
    <source>
        <dbReference type="EMBL" id="JAE13297.1"/>
    </source>
</evidence>
<sequence>MESAAPTFKVRIRIPQKGYPLQYLINDLVTTFNK</sequence>
<dbReference type="EMBL" id="GBRH01184599">
    <property type="protein sequence ID" value="JAE13297.1"/>
    <property type="molecule type" value="Transcribed_RNA"/>
</dbReference>
<proteinExistence type="predicted"/>